<dbReference type="GO" id="GO:0030246">
    <property type="term" value="F:carbohydrate binding"/>
    <property type="evidence" value="ECO:0007669"/>
    <property type="project" value="InterPro"/>
</dbReference>
<dbReference type="EMBL" id="CP058559">
    <property type="protein sequence ID" value="QNO16540.1"/>
    <property type="molecule type" value="Genomic_DNA"/>
</dbReference>
<feature type="transmembrane region" description="Helical" evidence="1">
    <location>
        <begin position="592"/>
        <end position="615"/>
    </location>
</feature>
<dbReference type="SUPFAM" id="SSF49373">
    <property type="entry name" value="Invasin/intimin cell-adhesion fragments"/>
    <property type="match status" value="3"/>
</dbReference>
<dbReference type="InterPro" id="IPR008964">
    <property type="entry name" value="Invasin/intimin_cell_adhesion"/>
</dbReference>
<dbReference type="Gene3D" id="2.60.40.1080">
    <property type="match status" value="3"/>
</dbReference>
<protein>
    <submittedName>
        <fullName evidence="4">Ig-like domain-containing protein</fullName>
    </submittedName>
</protein>
<keyword evidence="1" id="KW-0812">Transmembrane</keyword>
<dbReference type="AlphaFoldDB" id="A0A7G9WCX8"/>
<evidence type="ECO:0000256" key="2">
    <source>
        <dbReference type="SAM" id="SignalP"/>
    </source>
</evidence>
<keyword evidence="5" id="KW-1185">Reference proteome</keyword>
<feature type="domain" description="BIG2" evidence="3">
    <location>
        <begin position="331"/>
        <end position="408"/>
    </location>
</feature>
<accession>A0A7G9WCX8</accession>
<dbReference type="InterPro" id="IPR008965">
    <property type="entry name" value="CBM2/CBM3_carb-bd_dom_sf"/>
</dbReference>
<dbReference type="InterPro" id="IPR002102">
    <property type="entry name" value="Cohesin_dom"/>
</dbReference>
<sequence length="625" mass="66921">MIKKMFARICFALLILNTFGNIFVPQIALASSANISVTSVDGVIGSEVTVEIRLANATNVSGFELELEYDPSHVEVTNIRRGNLISNGDNYLFFSNPQFTGSRLKITGGSTNPERIFLKGSGTIATVTFKVKGEKQSSLRLRNVIFSGDSVGNISNGTVRQVITATGVTLSKSSLSLDVGQSERLTATVTPANATNKNINWRSSNTNVATVDSNGNVKAVGPGSANISATTQSGNKVATASVNVTARVTGVSIQGNSTILINTSNNLTANITPSNANNKKVTWSSSDTSVATVDNNGRVTGVKAGEATITVITEEGNRTATMKVKVVTTLPVEGISVANSEVSIVVGEVNKNTVEFKPDNASNKGLSFESSDTSIVIVDAEGNFRGLVPGEATITVTSADGGHKASFKVIVNPRTGDEAVSTFNPILVNENTFVFPAYILLGENDLEFTNDDFSMVLGRDVIQSTLKENGQENAEYFTIIVNKVQHGTPSGFIPLSPVYEFFLEVDGNKIKNFNGEIVKEFYFDKMRELNLENVSVYWFNPDTDAWEVVPSEIDSEAGVVRAKLNHWSRFILMEDMNSITGGDKKPLGTGGLLGFIFLSLVVGFAGGFFSKDIIVSKVGKKTRTM</sequence>
<feature type="domain" description="BIG2" evidence="3">
    <location>
        <begin position="247"/>
        <end position="323"/>
    </location>
</feature>
<keyword evidence="1" id="KW-0472">Membrane</keyword>
<dbReference type="CDD" id="cd08547">
    <property type="entry name" value="Type_II_cohesin"/>
    <property type="match status" value="1"/>
</dbReference>
<proteinExistence type="predicted"/>
<evidence type="ECO:0000259" key="3">
    <source>
        <dbReference type="SMART" id="SM00635"/>
    </source>
</evidence>
<feature type="chain" id="PRO_5029012616" evidence="2">
    <location>
        <begin position="31"/>
        <end position="625"/>
    </location>
</feature>
<organism evidence="4 5">
    <name type="scientific">Alkalicella caledoniensis</name>
    <dbReference type="NCBI Taxonomy" id="2731377"/>
    <lineage>
        <taxon>Bacteria</taxon>
        <taxon>Bacillati</taxon>
        <taxon>Bacillota</taxon>
        <taxon>Clostridia</taxon>
        <taxon>Eubacteriales</taxon>
        <taxon>Proteinivoracaceae</taxon>
        <taxon>Alkalicella</taxon>
    </lineage>
</organism>
<evidence type="ECO:0000256" key="1">
    <source>
        <dbReference type="SAM" id="Phobius"/>
    </source>
</evidence>
<feature type="signal peptide" evidence="2">
    <location>
        <begin position="1"/>
        <end position="30"/>
    </location>
</feature>
<dbReference type="Pfam" id="PF00963">
    <property type="entry name" value="Cohesin"/>
    <property type="match status" value="1"/>
</dbReference>
<gene>
    <name evidence="4" type="ORF">HYG86_18055</name>
</gene>
<dbReference type="Gene3D" id="2.60.40.680">
    <property type="match status" value="1"/>
</dbReference>
<dbReference type="Pfam" id="PF02368">
    <property type="entry name" value="Big_2"/>
    <property type="match status" value="3"/>
</dbReference>
<evidence type="ECO:0000313" key="4">
    <source>
        <dbReference type="EMBL" id="QNO16540.1"/>
    </source>
</evidence>
<reference evidence="4 5" key="1">
    <citation type="submission" date="2020-07" db="EMBL/GenBank/DDBJ databases">
        <title>Alkalicella. sp. LB2 genome.</title>
        <authorList>
            <person name="Postec A."/>
            <person name="Quemeneur M."/>
        </authorList>
    </citation>
    <scope>NUCLEOTIDE SEQUENCE [LARGE SCALE GENOMIC DNA]</scope>
    <source>
        <strain evidence="4 5">LB2</strain>
    </source>
</reference>
<keyword evidence="1" id="KW-1133">Transmembrane helix</keyword>
<evidence type="ECO:0000313" key="5">
    <source>
        <dbReference type="Proteomes" id="UP000516160"/>
    </source>
</evidence>
<dbReference type="InterPro" id="IPR003343">
    <property type="entry name" value="Big_2"/>
</dbReference>
<dbReference type="SMART" id="SM00635">
    <property type="entry name" value="BID_2"/>
    <property type="match status" value="3"/>
</dbReference>
<dbReference type="SUPFAM" id="SSF49384">
    <property type="entry name" value="Carbohydrate-binding domain"/>
    <property type="match status" value="1"/>
</dbReference>
<name>A0A7G9WCX8_ALKCA</name>
<dbReference type="RefSeq" id="WP_213166934.1">
    <property type="nucleotide sequence ID" value="NZ_CP058559.1"/>
</dbReference>
<dbReference type="Proteomes" id="UP000516160">
    <property type="component" value="Chromosome"/>
</dbReference>
<dbReference type="KEGG" id="acae:HYG86_18055"/>
<feature type="domain" description="BIG2" evidence="3">
    <location>
        <begin position="164"/>
        <end position="241"/>
    </location>
</feature>
<keyword evidence="2" id="KW-0732">Signal</keyword>
<dbReference type="GO" id="GO:0000272">
    <property type="term" value="P:polysaccharide catabolic process"/>
    <property type="evidence" value="ECO:0007669"/>
    <property type="project" value="InterPro"/>
</dbReference>